<feature type="region of interest" description="Disordered" evidence="1">
    <location>
        <begin position="193"/>
        <end position="245"/>
    </location>
</feature>
<dbReference type="PANTHER" id="PTHR33480:SF1">
    <property type="entry name" value="TYR RECOMBINASE DOMAIN-CONTAINING PROTEIN"/>
    <property type="match status" value="1"/>
</dbReference>
<feature type="compositionally biased region" description="Basic and acidic residues" evidence="1">
    <location>
        <begin position="203"/>
        <end position="221"/>
    </location>
</feature>
<dbReference type="PANTHER" id="PTHR33480">
    <property type="entry name" value="SET DOMAIN-CONTAINING PROTEIN-RELATED"/>
    <property type="match status" value="1"/>
</dbReference>
<name>A0AA88YUU9_PINIB</name>
<dbReference type="EMBL" id="VSWD01000001">
    <property type="protein sequence ID" value="KAK3108426.1"/>
    <property type="molecule type" value="Genomic_DNA"/>
</dbReference>
<keyword evidence="3" id="KW-1185">Reference proteome</keyword>
<organism evidence="2 3">
    <name type="scientific">Pinctada imbricata</name>
    <name type="common">Atlantic pearl-oyster</name>
    <name type="synonym">Pinctada martensii</name>
    <dbReference type="NCBI Taxonomy" id="66713"/>
    <lineage>
        <taxon>Eukaryota</taxon>
        <taxon>Metazoa</taxon>
        <taxon>Spiralia</taxon>
        <taxon>Lophotrochozoa</taxon>
        <taxon>Mollusca</taxon>
        <taxon>Bivalvia</taxon>
        <taxon>Autobranchia</taxon>
        <taxon>Pteriomorphia</taxon>
        <taxon>Pterioida</taxon>
        <taxon>Pterioidea</taxon>
        <taxon>Pteriidae</taxon>
        <taxon>Pinctada</taxon>
    </lineage>
</organism>
<feature type="compositionally biased region" description="Basic residues" evidence="1">
    <location>
        <begin position="225"/>
        <end position="240"/>
    </location>
</feature>
<evidence type="ECO:0000313" key="2">
    <source>
        <dbReference type="EMBL" id="KAK3108426.1"/>
    </source>
</evidence>
<evidence type="ECO:0000256" key="1">
    <source>
        <dbReference type="SAM" id="MobiDB-lite"/>
    </source>
</evidence>
<gene>
    <name evidence="2" type="ORF">FSP39_007787</name>
</gene>
<proteinExistence type="predicted"/>
<dbReference type="AlphaFoldDB" id="A0AA88YUU9"/>
<accession>A0AA88YUU9</accession>
<reference evidence="2" key="1">
    <citation type="submission" date="2019-08" db="EMBL/GenBank/DDBJ databases">
        <title>The improved chromosome-level genome for the pearl oyster Pinctada fucata martensii using PacBio sequencing and Hi-C.</title>
        <authorList>
            <person name="Zheng Z."/>
        </authorList>
    </citation>
    <scope>NUCLEOTIDE SEQUENCE</scope>
    <source>
        <strain evidence="2">ZZ-2019</strain>
        <tissue evidence="2">Adductor muscle</tissue>
    </source>
</reference>
<evidence type="ECO:0000313" key="3">
    <source>
        <dbReference type="Proteomes" id="UP001186944"/>
    </source>
</evidence>
<protein>
    <submittedName>
        <fullName evidence="2">Uncharacterized protein</fullName>
    </submittedName>
</protein>
<comment type="caution">
    <text evidence="2">The sequence shown here is derived from an EMBL/GenBank/DDBJ whole genome shotgun (WGS) entry which is preliminary data.</text>
</comment>
<sequence length="309" mass="34991">MTLKAFADADQKSGKPDAVVLSTVNEFEKKLCESHTRIEIKGKRGRKVAVLLTKEMKESIEVLISQRKKANVSKDLLFSKPGEAIFPYRGSDCLRKFAVEAEVQNPSAITSTKLRKQLATLAQILNLSETSQDIFATFLGHNIRVHREFYRLSEDAMQVAKVSKVLHSINNGSISKYSGKDFDDIKLAEKEVLESESMGSSEEETKGSDGSESEEIAKESPVKTPVKKCKKHRSMPKARHTWTQDEKAALKRQFKKAITMEKTPGQLEYLNAIRCEPSLSKFEWKQIKFAVKNLIDTHKRQLKKFVTIK</sequence>
<dbReference type="Proteomes" id="UP001186944">
    <property type="component" value="Unassembled WGS sequence"/>
</dbReference>